<dbReference type="OrthoDB" id="10264538at2759"/>
<keyword evidence="3" id="KW-0687">Ribonucleoprotein</keyword>
<dbReference type="PANTHER" id="PTHR11722">
    <property type="entry name" value="60S RIBOSOMAL PROTEIN L13"/>
    <property type="match status" value="1"/>
</dbReference>
<proteinExistence type="inferred from homology"/>
<dbReference type="AlphaFoldDB" id="A0A8S1E8N0"/>
<evidence type="ECO:0000256" key="5">
    <source>
        <dbReference type="ARBA" id="ARBA00035321"/>
    </source>
</evidence>
<comment type="caution">
    <text evidence="6">The sequence shown here is derived from an EMBL/GenBank/DDBJ whole genome shotgun (WGS) entry which is preliminary data.</text>
</comment>
<gene>
    <name evidence="6" type="ORF">CLODIP_2_CD03523</name>
</gene>
<evidence type="ECO:0000256" key="3">
    <source>
        <dbReference type="ARBA" id="ARBA00023274"/>
    </source>
</evidence>
<dbReference type="GO" id="GO:0003735">
    <property type="term" value="F:structural constituent of ribosome"/>
    <property type="evidence" value="ECO:0007669"/>
    <property type="project" value="InterPro"/>
</dbReference>
<comment type="similarity">
    <text evidence="1">Belongs to the eukaryotic ribosomal protein eL13 family.</text>
</comment>
<accession>A0A8S1E8N0</accession>
<evidence type="ECO:0000256" key="4">
    <source>
        <dbReference type="ARBA" id="ARBA00035216"/>
    </source>
</evidence>
<evidence type="ECO:0000256" key="2">
    <source>
        <dbReference type="ARBA" id="ARBA00022980"/>
    </source>
</evidence>
<dbReference type="EMBL" id="CADEPI010000868">
    <property type="protein sequence ID" value="CAB3388696.1"/>
    <property type="molecule type" value="Genomic_DNA"/>
</dbReference>
<name>A0A8S1E8N0_9INSE</name>
<dbReference type="Proteomes" id="UP000494165">
    <property type="component" value="Unassembled WGS sequence"/>
</dbReference>
<evidence type="ECO:0000256" key="1">
    <source>
        <dbReference type="ARBA" id="ARBA00005640"/>
    </source>
</evidence>
<evidence type="ECO:0000313" key="7">
    <source>
        <dbReference type="Proteomes" id="UP000494165"/>
    </source>
</evidence>
<keyword evidence="7" id="KW-1185">Reference proteome</keyword>
<sequence length="147" mass="16886">MDLNIKAGKGCVLLDYFGSIAQKVCWFELKGFAGSTGIAADHRCRKKSVESLQTNVQWLKEYRRKLILFPVYGNKKPRKGDNTEEERKALVFIDYFTDPVILDIALSLEKSRLFSQLLHSSTLSRKAWMKWIQVDQHDVLLVALAHT</sequence>
<reference evidence="6 7" key="1">
    <citation type="submission" date="2020-04" db="EMBL/GenBank/DDBJ databases">
        <authorList>
            <person name="Alioto T."/>
            <person name="Alioto T."/>
            <person name="Gomez Garrido J."/>
        </authorList>
    </citation>
    <scope>NUCLEOTIDE SEQUENCE [LARGE SCALE GENOMIC DNA]</scope>
</reference>
<dbReference type="GO" id="GO:0003723">
    <property type="term" value="F:RNA binding"/>
    <property type="evidence" value="ECO:0007669"/>
    <property type="project" value="TreeGrafter"/>
</dbReference>
<organism evidence="6 7">
    <name type="scientific">Cloeon dipterum</name>
    <dbReference type="NCBI Taxonomy" id="197152"/>
    <lineage>
        <taxon>Eukaryota</taxon>
        <taxon>Metazoa</taxon>
        <taxon>Ecdysozoa</taxon>
        <taxon>Arthropoda</taxon>
        <taxon>Hexapoda</taxon>
        <taxon>Insecta</taxon>
        <taxon>Pterygota</taxon>
        <taxon>Palaeoptera</taxon>
        <taxon>Ephemeroptera</taxon>
        <taxon>Pisciforma</taxon>
        <taxon>Baetidae</taxon>
        <taxon>Cloeon</taxon>
    </lineage>
</organism>
<dbReference type="GO" id="GO:0022625">
    <property type="term" value="C:cytosolic large ribosomal subunit"/>
    <property type="evidence" value="ECO:0007669"/>
    <property type="project" value="TreeGrafter"/>
</dbReference>
<evidence type="ECO:0000313" key="6">
    <source>
        <dbReference type="EMBL" id="CAB3388696.1"/>
    </source>
</evidence>
<dbReference type="GO" id="GO:0006412">
    <property type="term" value="P:translation"/>
    <property type="evidence" value="ECO:0007669"/>
    <property type="project" value="InterPro"/>
</dbReference>
<protein>
    <recommendedName>
        <fullName evidence="4">Large ribosomal subunit protein eL13</fullName>
    </recommendedName>
    <alternativeName>
        <fullName evidence="5">60S ribosomal protein L13</fullName>
    </alternativeName>
</protein>
<dbReference type="PANTHER" id="PTHR11722:SF0">
    <property type="entry name" value="LARGE RIBOSOMAL SUBUNIT PROTEIN EL13"/>
    <property type="match status" value="1"/>
</dbReference>
<keyword evidence="2" id="KW-0689">Ribosomal protein</keyword>
<dbReference type="InterPro" id="IPR001380">
    <property type="entry name" value="Ribosomal_eL13"/>
</dbReference>
<dbReference type="Pfam" id="PF01294">
    <property type="entry name" value="Ribosomal_L13e"/>
    <property type="match status" value="1"/>
</dbReference>